<dbReference type="Proteomes" id="UP000292781">
    <property type="component" value="Unassembled WGS sequence"/>
</dbReference>
<dbReference type="Pfam" id="PF04909">
    <property type="entry name" value="Amidohydro_2"/>
    <property type="match status" value="1"/>
</dbReference>
<keyword evidence="4" id="KW-1185">Reference proteome</keyword>
<dbReference type="InterPro" id="IPR006680">
    <property type="entry name" value="Amidohydro-rel"/>
</dbReference>
<dbReference type="InterPro" id="IPR032466">
    <property type="entry name" value="Metal_Hydrolase"/>
</dbReference>
<dbReference type="PANTHER" id="PTHR43569">
    <property type="entry name" value="AMIDOHYDROLASE"/>
    <property type="match status" value="1"/>
</dbReference>
<gene>
    <name evidence="3" type="ORF">EYW49_02710</name>
</gene>
<dbReference type="EMBL" id="SJFN01000003">
    <property type="protein sequence ID" value="TBW40658.1"/>
    <property type="molecule type" value="Genomic_DNA"/>
</dbReference>
<dbReference type="OrthoDB" id="9787654at2"/>
<accession>A0A4V6MZ54</accession>
<organism evidence="3 4">
    <name type="scientific">Siculibacillus lacustris</name>
    <dbReference type="NCBI Taxonomy" id="1549641"/>
    <lineage>
        <taxon>Bacteria</taxon>
        <taxon>Pseudomonadati</taxon>
        <taxon>Pseudomonadota</taxon>
        <taxon>Alphaproteobacteria</taxon>
        <taxon>Hyphomicrobiales</taxon>
        <taxon>Ancalomicrobiaceae</taxon>
        <taxon>Siculibacillus</taxon>
    </lineage>
</organism>
<evidence type="ECO:0000256" key="1">
    <source>
        <dbReference type="ARBA" id="ARBA00038310"/>
    </source>
</evidence>
<comment type="caution">
    <text evidence="3">The sequence shown here is derived from an EMBL/GenBank/DDBJ whole genome shotgun (WGS) entry which is preliminary data.</text>
</comment>
<evidence type="ECO:0000259" key="2">
    <source>
        <dbReference type="Pfam" id="PF04909"/>
    </source>
</evidence>
<protein>
    <submittedName>
        <fullName evidence="3">Amidohydrolase</fullName>
    </submittedName>
</protein>
<reference evidence="3 4" key="1">
    <citation type="submission" date="2019-02" db="EMBL/GenBank/DDBJ databases">
        <title>Siculibacillus lacustris gen. nov., sp. nov., a new rosette-forming bacterium isolated from a freshwater crater lake (Lake St. Ana, Romania).</title>
        <authorList>
            <person name="Felfoldi T."/>
            <person name="Marton Z."/>
            <person name="Szabo A."/>
            <person name="Mentes A."/>
            <person name="Boka K."/>
            <person name="Marialigeti K."/>
            <person name="Mathe I."/>
            <person name="Koncz M."/>
            <person name="Schumann P."/>
            <person name="Toth E."/>
        </authorList>
    </citation>
    <scope>NUCLEOTIDE SEQUENCE [LARGE SCALE GENOMIC DNA]</scope>
    <source>
        <strain evidence="3 4">SA-279</strain>
    </source>
</reference>
<keyword evidence="3" id="KW-0378">Hydrolase</keyword>
<feature type="domain" description="Amidohydrolase-related" evidence="2">
    <location>
        <begin position="6"/>
        <end position="282"/>
    </location>
</feature>
<evidence type="ECO:0000313" key="4">
    <source>
        <dbReference type="Proteomes" id="UP000292781"/>
    </source>
</evidence>
<dbReference type="PANTHER" id="PTHR43569:SF2">
    <property type="entry name" value="AMIDOHYDROLASE-RELATED DOMAIN-CONTAINING PROTEIN"/>
    <property type="match status" value="1"/>
</dbReference>
<dbReference type="GO" id="GO:0016787">
    <property type="term" value="F:hydrolase activity"/>
    <property type="evidence" value="ECO:0007669"/>
    <property type="project" value="UniProtKB-KW"/>
</dbReference>
<name>A0A4V6MZ54_9HYPH</name>
<sequence length="289" mass="31286">MATPIVDAHHHFWDPEDGDYGWLSGPYAPIRRVFGPEDLRPELAAAGITATVLVQTWGSVAETRRFLALTETVDFVAGVVGWVDLTAPDVATVIADLKACPGGDRLVGIRHQVHDEPDPDWLGRPDVRRGLAAVAGHGLVYDLLLRPRELPAALAAVAALPDLRFVIDHFAKPDVRGGGFAAWAALMAPFADHRDHVACKLSGLVTEADWETWSPADLAPYVAEALRLFGPERCLYGSDWPVCRVAGGYRRWFDALGVCLDSLAPADRARVLGGTAVDVYRLNLTEPSA</sequence>
<dbReference type="AlphaFoldDB" id="A0A4V6MZ54"/>
<dbReference type="InterPro" id="IPR052350">
    <property type="entry name" value="Metallo-dep_Lactonases"/>
</dbReference>
<proteinExistence type="inferred from homology"/>
<evidence type="ECO:0000313" key="3">
    <source>
        <dbReference type="EMBL" id="TBW40658.1"/>
    </source>
</evidence>
<comment type="similarity">
    <text evidence="1">Belongs to the metallo-dependent hydrolases superfamily.</text>
</comment>
<dbReference type="Gene3D" id="3.20.20.140">
    <property type="entry name" value="Metal-dependent hydrolases"/>
    <property type="match status" value="1"/>
</dbReference>
<dbReference type="RefSeq" id="WP_131305773.1">
    <property type="nucleotide sequence ID" value="NZ_SJFN01000003.1"/>
</dbReference>
<dbReference type="SUPFAM" id="SSF51556">
    <property type="entry name" value="Metallo-dependent hydrolases"/>
    <property type="match status" value="1"/>
</dbReference>